<feature type="compositionally biased region" description="Low complexity" evidence="5">
    <location>
        <begin position="356"/>
        <end position="370"/>
    </location>
</feature>
<gene>
    <name evidence="6" type="ORF">BDA96_03G193600</name>
</gene>
<accession>A0A921UQG0</accession>
<dbReference type="SUPFAM" id="SSF53067">
    <property type="entry name" value="Actin-like ATPase domain"/>
    <property type="match status" value="2"/>
</dbReference>
<evidence type="ECO:0000256" key="1">
    <source>
        <dbReference type="ARBA" id="ARBA00007381"/>
    </source>
</evidence>
<feature type="compositionally biased region" description="Polar residues" evidence="5">
    <location>
        <begin position="432"/>
        <end position="443"/>
    </location>
</feature>
<dbReference type="Gene3D" id="3.90.640.10">
    <property type="entry name" value="Actin, Chain A, domain 4"/>
    <property type="match status" value="1"/>
</dbReference>
<feature type="compositionally biased region" description="Low complexity" evidence="5">
    <location>
        <begin position="55"/>
        <end position="66"/>
    </location>
</feature>
<name>A0A921UQG0_SORBI</name>
<reference evidence="6" key="2">
    <citation type="submission" date="2020-10" db="EMBL/GenBank/DDBJ databases">
        <authorList>
            <person name="Cooper E.A."/>
            <person name="Brenton Z.W."/>
            <person name="Flinn B.S."/>
            <person name="Jenkins J."/>
            <person name="Shu S."/>
            <person name="Flowers D."/>
            <person name="Luo F."/>
            <person name="Wang Y."/>
            <person name="Xia P."/>
            <person name="Barry K."/>
            <person name="Daum C."/>
            <person name="Lipzen A."/>
            <person name="Yoshinaga Y."/>
            <person name="Schmutz J."/>
            <person name="Saski C."/>
            <person name="Vermerris W."/>
            <person name="Kresovich S."/>
        </authorList>
    </citation>
    <scope>NUCLEOTIDE SEQUENCE</scope>
</reference>
<dbReference type="InterPro" id="IPR043129">
    <property type="entry name" value="ATPase_NBD"/>
</dbReference>
<evidence type="ECO:0000256" key="2">
    <source>
        <dbReference type="ARBA" id="ARBA00022741"/>
    </source>
</evidence>
<dbReference type="Gene3D" id="3.30.420.40">
    <property type="match status" value="2"/>
</dbReference>
<feature type="region of interest" description="Disordered" evidence="5">
    <location>
        <begin position="501"/>
        <end position="521"/>
    </location>
</feature>
<dbReference type="InterPro" id="IPR013126">
    <property type="entry name" value="Hsp_70_fam"/>
</dbReference>
<dbReference type="AlphaFoldDB" id="A0A921UQG0"/>
<dbReference type="PRINTS" id="PR00301">
    <property type="entry name" value="HEATSHOCK70"/>
</dbReference>
<reference evidence="6" key="1">
    <citation type="journal article" date="2019" name="BMC Genomics">
        <title>A new reference genome for Sorghum bicolor reveals high levels of sequence similarity between sweet and grain genotypes: implications for the genetics of sugar metabolism.</title>
        <authorList>
            <person name="Cooper E.A."/>
            <person name="Brenton Z.W."/>
            <person name="Flinn B.S."/>
            <person name="Jenkins J."/>
            <person name="Shu S."/>
            <person name="Flowers D."/>
            <person name="Luo F."/>
            <person name="Wang Y."/>
            <person name="Xia P."/>
            <person name="Barry K."/>
            <person name="Daum C."/>
            <person name="Lipzen A."/>
            <person name="Yoshinaga Y."/>
            <person name="Schmutz J."/>
            <person name="Saski C."/>
            <person name="Vermerris W."/>
            <person name="Kresovich S."/>
        </authorList>
    </citation>
    <scope>NUCLEOTIDE SEQUENCE</scope>
</reference>
<keyword evidence="2 4" id="KW-0547">Nucleotide-binding</keyword>
<organism evidence="6 7">
    <name type="scientific">Sorghum bicolor</name>
    <name type="common">Sorghum</name>
    <name type="synonym">Sorghum vulgare</name>
    <dbReference type="NCBI Taxonomy" id="4558"/>
    <lineage>
        <taxon>Eukaryota</taxon>
        <taxon>Viridiplantae</taxon>
        <taxon>Streptophyta</taxon>
        <taxon>Embryophyta</taxon>
        <taxon>Tracheophyta</taxon>
        <taxon>Spermatophyta</taxon>
        <taxon>Magnoliopsida</taxon>
        <taxon>Liliopsida</taxon>
        <taxon>Poales</taxon>
        <taxon>Poaceae</taxon>
        <taxon>PACMAD clade</taxon>
        <taxon>Panicoideae</taxon>
        <taxon>Andropogonodae</taxon>
        <taxon>Andropogoneae</taxon>
        <taxon>Sorghinae</taxon>
        <taxon>Sorghum</taxon>
    </lineage>
</organism>
<evidence type="ECO:0000256" key="4">
    <source>
        <dbReference type="RuleBase" id="RU003322"/>
    </source>
</evidence>
<dbReference type="FunFam" id="3.30.420.40:FF:000028">
    <property type="entry name" value="heat shock 70 kDa protein-like"/>
    <property type="match status" value="1"/>
</dbReference>
<evidence type="ECO:0000313" key="6">
    <source>
        <dbReference type="EMBL" id="KAG0537956.1"/>
    </source>
</evidence>
<evidence type="ECO:0000256" key="5">
    <source>
        <dbReference type="SAM" id="MobiDB-lite"/>
    </source>
</evidence>
<dbReference type="SUPFAM" id="SSF100934">
    <property type="entry name" value="Heat shock protein 70kD (HSP70), C-terminal subdomain"/>
    <property type="match status" value="1"/>
</dbReference>
<dbReference type="Gene3D" id="1.20.1270.10">
    <property type="match status" value="1"/>
</dbReference>
<evidence type="ECO:0000313" key="7">
    <source>
        <dbReference type="Proteomes" id="UP000807115"/>
    </source>
</evidence>
<comment type="similarity">
    <text evidence="1 4">Belongs to the heat shock protein 70 family.</text>
</comment>
<proteinExistence type="inferred from homology"/>
<comment type="caution">
    <text evidence="6">The sequence shown here is derived from an EMBL/GenBank/DDBJ whole genome shotgun (WGS) entry which is preliminary data.</text>
</comment>
<dbReference type="GO" id="GO:0140662">
    <property type="term" value="F:ATP-dependent protein folding chaperone"/>
    <property type="evidence" value="ECO:0007669"/>
    <property type="project" value="InterPro"/>
</dbReference>
<sequence>MVVRARHGERRRERQHELDVGVAAARSSGRLRAARVLGRGEQSSELTRYDDDGATSSSGRMTTTSRHVQRWRSSGMRPPATTSPAPVDGDATSTTTMTNTSAGRGDSATPSASSAAGRHEARRAAVLAGTTRHGQPAIGPCLGWGLGTPARHGRAAGPHSVVPRRAVPVSVPPARWWLYIPAEWRTRSGACVNTATRWLEEAGGCCCWRAPLVAGLLLLVASTTYASAGAEGGASGGTTVIGIDLGCWAPHTYSCIGVYRNAAWRSLPTTRATGSRPHAWVAFTDGGDRAPHRRGRQEPGGGQPGAHHLRRQETHRAPVQQRRAAAGHEDALGEEPEAARAGPDEGDGRGLRPKISRTPSSPSRPTSTTRSTKDVGLIAGLKVLRIINEPTAAAIVYGIDEKGPEKMVLVFDLSAAARSTSASWPSTTASSRCSAPTTATPTSERGLPPIMDYFIKLIKGKNGRDISGDARALGKLRRECEHAKRALSNQHQVRVEIARRCSTASTSRSSSPGRASRSSTATCSARPWCRRPWRTLGLQKSDVDEIVLVGGSTRIPKGVNPDEAVAHGAAVQGSILSGRADNTTKRMIVLDVTPLTLGMDAWRPSVARERVDARNKLETYVYQVKSAVDDGNMADKMDADEKEKVEEAIREANEWIDMNSDADKEDFEEKLKDLEDECSPVISAVYQRGLAVQRRG</sequence>
<feature type="compositionally biased region" description="Low complexity" evidence="5">
    <location>
        <begin position="92"/>
        <end position="101"/>
    </location>
</feature>
<protein>
    <submittedName>
        <fullName evidence="6">Uncharacterized protein</fullName>
    </submittedName>
</protein>
<dbReference type="FunFam" id="3.90.640.10:FF:000003">
    <property type="entry name" value="Molecular chaperone DnaK"/>
    <property type="match status" value="1"/>
</dbReference>
<feature type="region of interest" description="Disordered" evidence="5">
    <location>
        <begin position="35"/>
        <end position="121"/>
    </location>
</feature>
<feature type="region of interest" description="Disordered" evidence="5">
    <location>
        <begin position="423"/>
        <end position="445"/>
    </location>
</feature>
<dbReference type="InterPro" id="IPR029048">
    <property type="entry name" value="HSP70_C_sf"/>
</dbReference>
<evidence type="ECO:0000256" key="3">
    <source>
        <dbReference type="ARBA" id="ARBA00022840"/>
    </source>
</evidence>
<dbReference type="Pfam" id="PF00012">
    <property type="entry name" value="HSP70"/>
    <property type="match status" value="2"/>
</dbReference>
<dbReference type="Gramene" id="EES00848">
    <property type="protein sequence ID" value="EES00848"/>
    <property type="gene ID" value="SORBI_3003G178101"/>
</dbReference>
<dbReference type="PANTHER" id="PTHR19375">
    <property type="entry name" value="HEAT SHOCK PROTEIN 70KDA"/>
    <property type="match status" value="1"/>
</dbReference>
<dbReference type="Proteomes" id="UP000807115">
    <property type="component" value="Chromosome 3"/>
</dbReference>
<keyword evidence="3 4" id="KW-0067">ATP-binding</keyword>
<dbReference type="GO" id="GO:0005524">
    <property type="term" value="F:ATP binding"/>
    <property type="evidence" value="ECO:0007669"/>
    <property type="project" value="UniProtKB-KW"/>
</dbReference>
<dbReference type="EMBL" id="CM027682">
    <property type="protein sequence ID" value="KAG0537956.1"/>
    <property type="molecule type" value="Genomic_DNA"/>
</dbReference>
<feature type="region of interest" description="Disordered" evidence="5">
    <location>
        <begin position="278"/>
        <end position="373"/>
    </location>
</feature>